<dbReference type="eggNOG" id="ENOG502SCPI">
    <property type="taxonomic scope" value="Eukaryota"/>
</dbReference>
<evidence type="ECO:0000313" key="8">
    <source>
        <dbReference type="Proteomes" id="UP000007801"/>
    </source>
</evidence>
<evidence type="ECO:0000259" key="6">
    <source>
        <dbReference type="SMART" id="SM00039"/>
    </source>
</evidence>
<feature type="chain" id="PRO_5006454455" description="Corticotropin-releasing factor domain-containing protein" evidence="5">
    <location>
        <begin position="25"/>
        <end position="345"/>
    </location>
</feature>
<gene>
    <name evidence="7" type="primary">Dana\GF16610</name>
    <name evidence="7" type="synonym">dana_GLEANR_17879</name>
    <name evidence="7" type="ORF">GF16610</name>
</gene>
<feature type="region of interest" description="Disordered" evidence="4">
    <location>
        <begin position="32"/>
        <end position="55"/>
    </location>
</feature>
<dbReference type="STRING" id="7217.B3M1H2"/>
<keyword evidence="2" id="KW-0964">Secreted</keyword>
<keyword evidence="3" id="KW-0372">Hormone</keyword>
<dbReference type="CTD" id="41170"/>
<keyword evidence="8" id="KW-1185">Reference proteome</keyword>
<feature type="domain" description="Corticotropin-releasing factor" evidence="6">
    <location>
        <begin position="77"/>
        <end position="120"/>
    </location>
</feature>
<feature type="region of interest" description="Disordered" evidence="4">
    <location>
        <begin position="258"/>
        <end position="345"/>
    </location>
</feature>
<dbReference type="EMBL" id="CH902617">
    <property type="protein sequence ID" value="EDV43263.2"/>
    <property type="molecule type" value="Genomic_DNA"/>
</dbReference>
<comment type="subcellular location">
    <subcellularLocation>
        <location evidence="1">Secreted</location>
    </subcellularLocation>
</comment>
<dbReference type="InParanoid" id="B3M1H2"/>
<feature type="compositionally biased region" description="Gly residues" evidence="4">
    <location>
        <begin position="32"/>
        <end position="53"/>
    </location>
</feature>
<evidence type="ECO:0000256" key="5">
    <source>
        <dbReference type="SAM" id="SignalP"/>
    </source>
</evidence>
<sequence length="345" mass="38177">MMKATAWFCPVLLTLLCATRLVCTAQRGAGSGTGTGVGGTAAGAGPEAGGSGRTNGYPLDYPDARNIQDDFLLAKRNKPSLSIVNPLDVLRQRLLLEIARRQMKENSRQVELNRAILKNVGKRFMIRGGGAPKVPTRRYREREREWEREREPEELQQLEELELEQEQQQELVREQEEQALRQQLLPWKHFPSQLWSYGWTHSQSPYSALQLADSLQQKTTRPQSLPGQKLPSYAKKSLNVAGLGLGVRAVRGHRAANGNEAANETTNHDNDENENGYGSSKNAAGYVDDEDDDGEAGFDLFEEVVPSAPVGGSAGASDANEHPPVGWNLPIPPYRFHKSQQNNVN</sequence>
<accession>B3M1H2</accession>
<dbReference type="KEGG" id="dan:6499405"/>
<dbReference type="GO" id="GO:0005179">
    <property type="term" value="F:hormone activity"/>
    <property type="evidence" value="ECO:0007669"/>
    <property type="project" value="UniProtKB-KW"/>
</dbReference>
<dbReference type="InterPro" id="IPR018446">
    <property type="entry name" value="Corticotropin-releasing_fac_CS"/>
</dbReference>
<evidence type="ECO:0000313" key="7">
    <source>
        <dbReference type="EMBL" id="EDV43263.2"/>
    </source>
</evidence>
<evidence type="ECO:0000256" key="2">
    <source>
        <dbReference type="ARBA" id="ARBA00022525"/>
    </source>
</evidence>
<protein>
    <recommendedName>
        <fullName evidence="6">Corticotropin-releasing factor domain-containing protein</fullName>
    </recommendedName>
</protein>
<reference evidence="7 8" key="1">
    <citation type="journal article" date="2007" name="Nature">
        <title>Evolution of genes and genomes on the Drosophila phylogeny.</title>
        <authorList>
            <consortium name="Drosophila 12 Genomes Consortium"/>
            <person name="Clark A.G."/>
            <person name="Eisen M.B."/>
            <person name="Smith D.R."/>
            <person name="Bergman C.M."/>
            <person name="Oliver B."/>
            <person name="Markow T.A."/>
            <person name="Kaufman T.C."/>
            <person name="Kellis M."/>
            <person name="Gelbart W."/>
            <person name="Iyer V.N."/>
            <person name="Pollard D.A."/>
            <person name="Sackton T.B."/>
            <person name="Larracuente A.M."/>
            <person name="Singh N.D."/>
            <person name="Abad J.P."/>
            <person name="Abt D.N."/>
            <person name="Adryan B."/>
            <person name="Aguade M."/>
            <person name="Akashi H."/>
            <person name="Anderson W.W."/>
            <person name="Aquadro C.F."/>
            <person name="Ardell D.H."/>
            <person name="Arguello R."/>
            <person name="Artieri C.G."/>
            <person name="Barbash D.A."/>
            <person name="Barker D."/>
            <person name="Barsanti P."/>
            <person name="Batterham P."/>
            <person name="Batzoglou S."/>
            <person name="Begun D."/>
            <person name="Bhutkar A."/>
            <person name="Blanco E."/>
            <person name="Bosak S.A."/>
            <person name="Bradley R.K."/>
            <person name="Brand A.D."/>
            <person name="Brent M.R."/>
            <person name="Brooks A.N."/>
            <person name="Brown R.H."/>
            <person name="Butlin R.K."/>
            <person name="Caggese C."/>
            <person name="Calvi B.R."/>
            <person name="Bernardo de Carvalho A."/>
            <person name="Caspi A."/>
            <person name="Castrezana S."/>
            <person name="Celniker S.E."/>
            <person name="Chang J.L."/>
            <person name="Chapple C."/>
            <person name="Chatterji S."/>
            <person name="Chinwalla A."/>
            <person name="Civetta A."/>
            <person name="Clifton S.W."/>
            <person name="Comeron J.M."/>
            <person name="Costello J.C."/>
            <person name="Coyne J.A."/>
            <person name="Daub J."/>
            <person name="David R.G."/>
            <person name="Delcher A.L."/>
            <person name="Delehaunty K."/>
            <person name="Do C.B."/>
            <person name="Ebling H."/>
            <person name="Edwards K."/>
            <person name="Eickbush T."/>
            <person name="Evans J.D."/>
            <person name="Filipski A."/>
            <person name="Findeiss S."/>
            <person name="Freyhult E."/>
            <person name="Fulton L."/>
            <person name="Fulton R."/>
            <person name="Garcia A.C."/>
            <person name="Gardiner A."/>
            <person name="Garfield D.A."/>
            <person name="Garvin B.E."/>
            <person name="Gibson G."/>
            <person name="Gilbert D."/>
            <person name="Gnerre S."/>
            <person name="Godfrey J."/>
            <person name="Good R."/>
            <person name="Gotea V."/>
            <person name="Gravely B."/>
            <person name="Greenberg A.J."/>
            <person name="Griffiths-Jones S."/>
            <person name="Gross S."/>
            <person name="Guigo R."/>
            <person name="Gustafson E.A."/>
            <person name="Haerty W."/>
            <person name="Hahn M.W."/>
            <person name="Halligan D.L."/>
            <person name="Halpern A.L."/>
            <person name="Halter G.M."/>
            <person name="Han M.V."/>
            <person name="Heger A."/>
            <person name="Hillier L."/>
            <person name="Hinrichs A.S."/>
            <person name="Holmes I."/>
            <person name="Hoskins R.A."/>
            <person name="Hubisz M.J."/>
            <person name="Hultmark D."/>
            <person name="Huntley M.A."/>
            <person name="Jaffe D.B."/>
            <person name="Jagadeeshan S."/>
            <person name="Jeck W.R."/>
            <person name="Johnson J."/>
            <person name="Jones C.D."/>
            <person name="Jordan W.C."/>
            <person name="Karpen G.H."/>
            <person name="Kataoka E."/>
            <person name="Keightley P.D."/>
            <person name="Kheradpour P."/>
            <person name="Kirkness E.F."/>
            <person name="Koerich L.B."/>
            <person name="Kristiansen K."/>
            <person name="Kudrna D."/>
            <person name="Kulathinal R.J."/>
            <person name="Kumar S."/>
            <person name="Kwok R."/>
            <person name="Lander E."/>
            <person name="Langley C.H."/>
            <person name="Lapoint R."/>
            <person name="Lazzaro B.P."/>
            <person name="Lee S.J."/>
            <person name="Levesque L."/>
            <person name="Li R."/>
            <person name="Lin C.F."/>
            <person name="Lin M.F."/>
            <person name="Lindblad-Toh K."/>
            <person name="Llopart A."/>
            <person name="Long M."/>
            <person name="Low L."/>
            <person name="Lozovsky E."/>
            <person name="Lu J."/>
            <person name="Luo M."/>
            <person name="Machado C.A."/>
            <person name="Makalowski W."/>
            <person name="Marzo M."/>
            <person name="Matsuda M."/>
            <person name="Matzkin L."/>
            <person name="McAllister B."/>
            <person name="McBride C.S."/>
            <person name="McKernan B."/>
            <person name="McKernan K."/>
            <person name="Mendez-Lago M."/>
            <person name="Minx P."/>
            <person name="Mollenhauer M.U."/>
            <person name="Montooth K."/>
            <person name="Mount S.M."/>
            <person name="Mu X."/>
            <person name="Myers E."/>
            <person name="Negre B."/>
            <person name="Newfeld S."/>
            <person name="Nielsen R."/>
            <person name="Noor M.A."/>
            <person name="O'Grady P."/>
            <person name="Pachter L."/>
            <person name="Papaceit M."/>
            <person name="Parisi M.J."/>
            <person name="Parisi M."/>
            <person name="Parts L."/>
            <person name="Pedersen J.S."/>
            <person name="Pesole G."/>
            <person name="Phillippy A.M."/>
            <person name="Ponting C.P."/>
            <person name="Pop M."/>
            <person name="Porcelli D."/>
            <person name="Powell J.R."/>
            <person name="Prohaska S."/>
            <person name="Pruitt K."/>
            <person name="Puig M."/>
            <person name="Quesneville H."/>
            <person name="Ram K.R."/>
            <person name="Rand D."/>
            <person name="Rasmussen M.D."/>
            <person name="Reed L.K."/>
            <person name="Reenan R."/>
            <person name="Reily A."/>
            <person name="Remington K.A."/>
            <person name="Rieger T.T."/>
            <person name="Ritchie M.G."/>
            <person name="Robin C."/>
            <person name="Rogers Y.H."/>
            <person name="Rohde C."/>
            <person name="Rozas J."/>
            <person name="Rubenfield M.J."/>
            <person name="Ruiz A."/>
            <person name="Russo S."/>
            <person name="Salzberg S.L."/>
            <person name="Sanchez-Gracia A."/>
            <person name="Saranga D.J."/>
            <person name="Sato H."/>
            <person name="Schaeffer S.W."/>
            <person name="Schatz M.C."/>
            <person name="Schlenke T."/>
            <person name="Schwartz R."/>
            <person name="Segarra C."/>
            <person name="Singh R.S."/>
            <person name="Sirot L."/>
            <person name="Sirota M."/>
            <person name="Sisneros N.B."/>
            <person name="Smith C.D."/>
            <person name="Smith T.F."/>
            <person name="Spieth J."/>
            <person name="Stage D.E."/>
            <person name="Stark A."/>
            <person name="Stephan W."/>
            <person name="Strausberg R.L."/>
            <person name="Strempel S."/>
            <person name="Sturgill D."/>
            <person name="Sutton G."/>
            <person name="Sutton G.G."/>
            <person name="Tao W."/>
            <person name="Teichmann S."/>
            <person name="Tobari Y.N."/>
            <person name="Tomimura Y."/>
            <person name="Tsolas J.M."/>
            <person name="Valente V.L."/>
            <person name="Venter E."/>
            <person name="Venter J.C."/>
            <person name="Vicario S."/>
            <person name="Vieira F.G."/>
            <person name="Vilella A.J."/>
            <person name="Villasante A."/>
            <person name="Walenz B."/>
            <person name="Wang J."/>
            <person name="Wasserman M."/>
            <person name="Watts T."/>
            <person name="Wilson D."/>
            <person name="Wilson R.K."/>
            <person name="Wing R.A."/>
            <person name="Wolfner M.F."/>
            <person name="Wong A."/>
            <person name="Wong G.K."/>
            <person name="Wu C.I."/>
            <person name="Wu G."/>
            <person name="Yamamoto D."/>
            <person name="Yang H.P."/>
            <person name="Yang S.P."/>
            <person name="Yorke J.A."/>
            <person name="Yoshida K."/>
            <person name="Zdobnov E."/>
            <person name="Zhang P."/>
            <person name="Zhang Y."/>
            <person name="Zimin A.V."/>
            <person name="Baldwin J."/>
            <person name="Abdouelleil A."/>
            <person name="Abdulkadir J."/>
            <person name="Abebe A."/>
            <person name="Abera B."/>
            <person name="Abreu J."/>
            <person name="Acer S.C."/>
            <person name="Aftuck L."/>
            <person name="Alexander A."/>
            <person name="An P."/>
            <person name="Anderson E."/>
            <person name="Anderson S."/>
            <person name="Arachi H."/>
            <person name="Azer M."/>
            <person name="Bachantsang P."/>
            <person name="Barry A."/>
            <person name="Bayul T."/>
            <person name="Berlin A."/>
            <person name="Bessette D."/>
            <person name="Bloom T."/>
            <person name="Blye J."/>
            <person name="Boguslavskiy L."/>
            <person name="Bonnet C."/>
            <person name="Boukhgalter B."/>
            <person name="Bourzgui I."/>
            <person name="Brown A."/>
            <person name="Cahill P."/>
            <person name="Channer S."/>
            <person name="Cheshatsang Y."/>
            <person name="Chuda L."/>
            <person name="Citroen M."/>
            <person name="Collymore A."/>
            <person name="Cooke P."/>
            <person name="Costello M."/>
            <person name="D'Aco K."/>
            <person name="Daza R."/>
            <person name="De Haan G."/>
            <person name="DeGray S."/>
            <person name="DeMaso C."/>
            <person name="Dhargay N."/>
            <person name="Dooley K."/>
            <person name="Dooley E."/>
            <person name="Doricent M."/>
            <person name="Dorje P."/>
            <person name="Dorjee K."/>
            <person name="Dupes A."/>
            <person name="Elong R."/>
            <person name="Falk J."/>
            <person name="Farina A."/>
            <person name="Faro S."/>
            <person name="Ferguson D."/>
            <person name="Fisher S."/>
            <person name="Foley C.D."/>
            <person name="Franke A."/>
            <person name="Friedrich D."/>
            <person name="Gadbois L."/>
            <person name="Gearin G."/>
            <person name="Gearin C.R."/>
            <person name="Giannoukos G."/>
            <person name="Goode T."/>
            <person name="Graham J."/>
            <person name="Grandbois E."/>
            <person name="Grewal S."/>
            <person name="Gyaltsen K."/>
            <person name="Hafez N."/>
            <person name="Hagos B."/>
            <person name="Hall J."/>
            <person name="Henson C."/>
            <person name="Hollinger A."/>
            <person name="Honan T."/>
            <person name="Huard M.D."/>
            <person name="Hughes L."/>
            <person name="Hurhula B."/>
            <person name="Husby M.E."/>
            <person name="Kamat A."/>
            <person name="Kanga B."/>
            <person name="Kashin S."/>
            <person name="Khazanovich D."/>
            <person name="Kisner P."/>
            <person name="Lance K."/>
            <person name="Lara M."/>
            <person name="Lee W."/>
            <person name="Lennon N."/>
            <person name="Letendre F."/>
            <person name="LeVine R."/>
            <person name="Lipovsky A."/>
            <person name="Liu X."/>
            <person name="Liu J."/>
            <person name="Liu S."/>
            <person name="Lokyitsang T."/>
            <person name="Lokyitsang Y."/>
            <person name="Lubonja R."/>
            <person name="Lui A."/>
            <person name="MacDonald P."/>
            <person name="Magnisalis V."/>
            <person name="Maru K."/>
            <person name="Matthews C."/>
            <person name="McCusker W."/>
            <person name="McDonough S."/>
            <person name="Mehta T."/>
            <person name="Meldrim J."/>
            <person name="Meneus L."/>
            <person name="Mihai O."/>
            <person name="Mihalev A."/>
            <person name="Mihova T."/>
            <person name="Mittelman R."/>
            <person name="Mlenga V."/>
            <person name="Montmayeur A."/>
            <person name="Mulrain L."/>
            <person name="Navidi A."/>
            <person name="Naylor J."/>
            <person name="Negash T."/>
            <person name="Nguyen T."/>
            <person name="Nguyen N."/>
            <person name="Nicol R."/>
            <person name="Norbu C."/>
            <person name="Norbu N."/>
            <person name="Novod N."/>
            <person name="O'Neill B."/>
            <person name="Osman S."/>
            <person name="Markiewicz E."/>
            <person name="Oyono O.L."/>
            <person name="Patti C."/>
            <person name="Phunkhang P."/>
            <person name="Pierre F."/>
            <person name="Priest M."/>
            <person name="Raghuraman S."/>
            <person name="Rege F."/>
            <person name="Reyes R."/>
            <person name="Rise C."/>
            <person name="Rogov P."/>
            <person name="Ross K."/>
            <person name="Ryan E."/>
            <person name="Settipalli S."/>
            <person name="Shea T."/>
            <person name="Sherpa N."/>
            <person name="Shi L."/>
            <person name="Shih D."/>
            <person name="Sparrow T."/>
            <person name="Spaulding J."/>
            <person name="Stalker J."/>
            <person name="Stange-Thomann N."/>
            <person name="Stavropoulos S."/>
            <person name="Stone C."/>
            <person name="Strader C."/>
            <person name="Tesfaye S."/>
            <person name="Thomson T."/>
            <person name="Thoulutsang Y."/>
            <person name="Thoulutsang D."/>
            <person name="Topham K."/>
            <person name="Topping I."/>
            <person name="Tsamla T."/>
            <person name="Vassiliev H."/>
            <person name="Vo A."/>
            <person name="Wangchuk T."/>
            <person name="Wangdi T."/>
            <person name="Weiand M."/>
            <person name="Wilkinson J."/>
            <person name="Wilson A."/>
            <person name="Yadav S."/>
            <person name="Young G."/>
            <person name="Yu Q."/>
            <person name="Zembek L."/>
            <person name="Zhong D."/>
            <person name="Zimmer A."/>
            <person name="Zwirko Z."/>
            <person name="Jaffe D.B."/>
            <person name="Alvarez P."/>
            <person name="Brockman W."/>
            <person name="Butler J."/>
            <person name="Chin C."/>
            <person name="Gnerre S."/>
            <person name="Grabherr M."/>
            <person name="Kleber M."/>
            <person name="Mauceli E."/>
            <person name="MacCallum I."/>
        </authorList>
    </citation>
    <scope>NUCLEOTIDE SEQUENCE [LARGE SCALE GENOMIC DNA]</scope>
    <source>
        <strain evidence="8">Tucson 14024-0371.13</strain>
    </source>
</reference>
<dbReference type="FunCoup" id="B3M1H2">
    <property type="interactions" value="87"/>
</dbReference>
<evidence type="ECO:0000256" key="1">
    <source>
        <dbReference type="ARBA" id="ARBA00004613"/>
    </source>
</evidence>
<dbReference type="InterPro" id="IPR000187">
    <property type="entry name" value="CRF"/>
</dbReference>
<organism evidence="7 8">
    <name type="scientific">Drosophila ananassae</name>
    <name type="common">Fruit fly</name>
    <dbReference type="NCBI Taxonomy" id="7217"/>
    <lineage>
        <taxon>Eukaryota</taxon>
        <taxon>Metazoa</taxon>
        <taxon>Ecdysozoa</taxon>
        <taxon>Arthropoda</taxon>
        <taxon>Hexapoda</taxon>
        <taxon>Insecta</taxon>
        <taxon>Pterygota</taxon>
        <taxon>Neoptera</taxon>
        <taxon>Endopterygota</taxon>
        <taxon>Diptera</taxon>
        <taxon>Brachycera</taxon>
        <taxon>Muscomorpha</taxon>
        <taxon>Ephydroidea</taxon>
        <taxon>Drosophilidae</taxon>
        <taxon>Drosophila</taxon>
        <taxon>Sophophora</taxon>
    </lineage>
</organism>
<proteinExistence type="predicted"/>
<dbReference type="GeneID" id="6499405"/>
<dbReference type="Proteomes" id="UP000007801">
    <property type="component" value="Unassembled WGS sequence"/>
</dbReference>
<feature type="signal peptide" evidence="5">
    <location>
        <begin position="1"/>
        <end position="24"/>
    </location>
</feature>
<dbReference type="OrthoDB" id="6418774at2759"/>
<keyword evidence="5" id="KW-0732">Signal</keyword>
<dbReference type="SMART" id="SM00039">
    <property type="entry name" value="CRF"/>
    <property type="match status" value="1"/>
</dbReference>
<evidence type="ECO:0000256" key="4">
    <source>
        <dbReference type="SAM" id="MobiDB-lite"/>
    </source>
</evidence>
<feature type="compositionally biased region" description="Acidic residues" evidence="4">
    <location>
        <begin position="287"/>
        <end position="302"/>
    </location>
</feature>
<name>B3M1H2_DROAN</name>
<dbReference type="HOGENOM" id="CLU_779060_0_0_1"/>
<dbReference type="PROSITE" id="PS00511">
    <property type="entry name" value="CRF"/>
    <property type="match status" value="1"/>
</dbReference>
<dbReference type="Pfam" id="PF00473">
    <property type="entry name" value="CRF"/>
    <property type="match status" value="1"/>
</dbReference>
<dbReference type="GO" id="GO:0005576">
    <property type="term" value="C:extracellular region"/>
    <property type="evidence" value="ECO:0007669"/>
    <property type="project" value="UniProtKB-SubCell"/>
</dbReference>
<evidence type="ECO:0000256" key="3">
    <source>
        <dbReference type="ARBA" id="ARBA00022702"/>
    </source>
</evidence>
<dbReference type="AlphaFoldDB" id="B3M1H2"/>